<evidence type="ECO:0000313" key="4">
    <source>
        <dbReference type="Proteomes" id="UP000318405"/>
    </source>
</evidence>
<sequence length="202" mass="22428">MEFSSTQGDPSELPEQATARPGSPPPTSTQQRFRLAAERISTAAGKPRAFLFAVFFILLWVASGPLFGFSDTWQLIINTGTTIVTFLMVFLIQNAQNRDAVAVQLKLDELIRAMRGARTGMINIDQLNDEELQHLRDQFRELGDQDGGDVLTAGVSTKEARNITVHATFDDEGHLETQEIDQEETREQTAVARKARQPEDPG</sequence>
<dbReference type="GO" id="GO:0055085">
    <property type="term" value="P:transmembrane transport"/>
    <property type="evidence" value="ECO:0007669"/>
    <property type="project" value="InterPro"/>
</dbReference>
<keyword evidence="2" id="KW-0812">Transmembrane</keyword>
<name>A0A556AB39_9BURK</name>
<keyword evidence="2" id="KW-0472">Membrane</keyword>
<keyword evidence="4" id="KW-1185">Reference proteome</keyword>
<feature type="region of interest" description="Disordered" evidence="1">
    <location>
        <begin position="169"/>
        <end position="202"/>
    </location>
</feature>
<evidence type="ECO:0000313" key="3">
    <source>
        <dbReference type="EMBL" id="TSH90100.1"/>
    </source>
</evidence>
<dbReference type="EMBL" id="VLTJ01000039">
    <property type="protein sequence ID" value="TSH90100.1"/>
    <property type="molecule type" value="Genomic_DNA"/>
</dbReference>
<keyword evidence="2" id="KW-1133">Transmembrane helix</keyword>
<comment type="caution">
    <text evidence="3">The sequence shown here is derived from an EMBL/GenBank/DDBJ whole genome shotgun (WGS) entry which is preliminary data.</text>
</comment>
<accession>A0A556AB39</accession>
<feature type="transmembrane region" description="Helical" evidence="2">
    <location>
        <begin position="49"/>
        <end position="67"/>
    </location>
</feature>
<feature type="transmembrane region" description="Helical" evidence="2">
    <location>
        <begin position="73"/>
        <end position="92"/>
    </location>
</feature>
<evidence type="ECO:0000256" key="1">
    <source>
        <dbReference type="SAM" id="MobiDB-lite"/>
    </source>
</evidence>
<dbReference type="OrthoDB" id="119761at2"/>
<dbReference type="InterPro" id="IPR007251">
    <property type="entry name" value="Iron_permease_Fet4"/>
</dbReference>
<dbReference type="AlphaFoldDB" id="A0A556AB39"/>
<feature type="region of interest" description="Disordered" evidence="1">
    <location>
        <begin position="1"/>
        <end position="30"/>
    </location>
</feature>
<dbReference type="Pfam" id="PF04120">
    <property type="entry name" value="Iron_permease"/>
    <property type="match status" value="1"/>
</dbReference>
<evidence type="ECO:0000256" key="2">
    <source>
        <dbReference type="SAM" id="Phobius"/>
    </source>
</evidence>
<proteinExistence type="predicted"/>
<dbReference type="RefSeq" id="WP_143950014.1">
    <property type="nucleotide sequence ID" value="NZ_BAABMB010000003.1"/>
</dbReference>
<protein>
    <submittedName>
        <fullName evidence="3">Low affinity iron permease family protein</fullName>
    </submittedName>
</protein>
<feature type="compositionally biased region" description="Basic and acidic residues" evidence="1">
    <location>
        <begin position="169"/>
        <end position="187"/>
    </location>
</feature>
<gene>
    <name evidence="3" type="ORF">FOZ76_19845</name>
</gene>
<reference evidence="3 4" key="1">
    <citation type="submission" date="2019-07" db="EMBL/GenBank/DDBJ databases">
        <title>Qingshengfaniella alkalisoli gen. nov., sp. nov., isolated from saline soil.</title>
        <authorList>
            <person name="Xu L."/>
            <person name="Huang X.-X."/>
            <person name="Sun J.-Q."/>
        </authorList>
    </citation>
    <scope>NUCLEOTIDE SEQUENCE [LARGE SCALE GENOMIC DNA]</scope>
    <source>
        <strain evidence="3 4">DSM 27279</strain>
    </source>
</reference>
<organism evidence="3 4">
    <name type="scientific">Verticiella sediminum</name>
    <dbReference type="NCBI Taxonomy" id="1247510"/>
    <lineage>
        <taxon>Bacteria</taxon>
        <taxon>Pseudomonadati</taxon>
        <taxon>Pseudomonadota</taxon>
        <taxon>Betaproteobacteria</taxon>
        <taxon>Burkholderiales</taxon>
        <taxon>Alcaligenaceae</taxon>
        <taxon>Verticiella</taxon>
    </lineage>
</organism>
<dbReference type="Proteomes" id="UP000318405">
    <property type="component" value="Unassembled WGS sequence"/>
</dbReference>